<evidence type="ECO:0000256" key="1">
    <source>
        <dbReference type="SAM" id="MobiDB-lite"/>
    </source>
</evidence>
<name>A0A397UAN3_9GLOM</name>
<evidence type="ECO:0000313" key="2">
    <source>
        <dbReference type="EMBL" id="RIB06107.1"/>
    </source>
</evidence>
<accession>A0A397UAN3</accession>
<protein>
    <submittedName>
        <fullName evidence="2">Uncharacterized protein</fullName>
    </submittedName>
</protein>
<comment type="caution">
    <text evidence="2">The sequence shown here is derived from an EMBL/GenBank/DDBJ whole genome shotgun (WGS) entry which is preliminary data.</text>
</comment>
<organism evidence="2 3">
    <name type="scientific">Gigaspora rosea</name>
    <dbReference type="NCBI Taxonomy" id="44941"/>
    <lineage>
        <taxon>Eukaryota</taxon>
        <taxon>Fungi</taxon>
        <taxon>Fungi incertae sedis</taxon>
        <taxon>Mucoromycota</taxon>
        <taxon>Glomeromycotina</taxon>
        <taxon>Glomeromycetes</taxon>
        <taxon>Diversisporales</taxon>
        <taxon>Gigasporaceae</taxon>
        <taxon>Gigaspora</taxon>
    </lineage>
</organism>
<evidence type="ECO:0000313" key="3">
    <source>
        <dbReference type="Proteomes" id="UP000266673"/>
    </source>
</evidence>
<dbReference type="EMBL" id="QKWP01001868">
    <property type="protein sequence ID" value="RIB06107.1"/>
    <property type="molecule type" value="Genomic_DNA"/>
</dbReference>
<dbReference type="OrthoDB" id="2447872at2759"/>
<keyword evidence="3" id="KW-1185">Reference proteome</keyword>
<reference evidence="2 3" key="1">
    <citation type="submission" date="2018-06" db="EMBL/GenBank/DDBJ databases">
        <title>Comparative genomics reveals the genomic features of Rhizophagus irregularis, R. cerebriforme, R. diaphanum and Gigaspora rosea, and their symbiotic lifestyle signature.</title>
        <authorList>
            <person name="Morin E."/>
            <person name="San Clemente H."/>
            <person name="Chen E.C.H."/>
            <person name="De La Providencia I."/>
            <person name="Hainaut M."/>
            <person name="Kuo A."/>
            <person name="Kohler A."/>
            <person name="Murat C."/>
            <person name="Tang N."/>
            <person name="Roy S."/>
            <person name="Loubradou J."/>
            <person name="Henrissat B."/>
            <person name="Grigoriev I.V."/>
            <person name="Corradi N."/>
            <person name="Roux C."/>
            <person name="Martin F.M."/>
        </authorList>
    </citation>
    <scope>NUCLEOTIDE SEQUENCE [LARGE SCALE GENOMIC DNA]</scope>
    <source>
        <strain evidence="2 3">DAOM 194757</strain>
    </source>
</reference>
<gene>
    <name evidence="2" type="ORF">C2G38_2217946</name>
</gene>
<dbReference type="AlphaFoldDB" id="A0A397UAN3"/>
<feature type="region of interest" description="Disordered" evidence="1">
    <location>
        <begin position="57"/>
        <end position="78"/>
    </location>
</feature>
<proteinExistence type="predicted"/>
<sequence length="112" mass="12812">MDSNTNTKISQNQSPVTLPTKDSYQGFKFARQIYQVSLVSSMSSTSITQEAFTLTPQSANSHGFQGSKIPLQELPPIPNQNHEMQEFLQRNMFMNSNITFHVHNHYYTTLQQ</sequence>
<feature type="region of interest" description="Disordered" evidence="1">
    <location>
        <begin position="1"/>
        <end position="21"/>
    </location>
</feature>
<dbReference type="Proteomes" id="UP000266673">
    <property type="component" value="Unassembled WGS sequence"/>
</dbReference>